<feature type="coiled-coil region" evidence="1">
    <location>
        <begin position="166"/>
        <end position="243"/>
    </location>
</feature>
<evidence type="ECO:0000313" key="3">
    <source>
        <dbReference type="EMBL" id="CAG9795181.1"/>
    </source>
</evidence>
<feature type="coiled-coil region" evidence="1">
    <location>
        <begin position="275"/>
        <end position="309"/>
    </location>
</feature>
<dbReference type="Proteomes" id="UP001153714">
    <property type="component" value="Chromosome 7"/>
</dbReference>
<feature type="region of interest" description="Disordered" evidence="2">
    <location>
        <begin position="470"/>
        <end position="502"/>
    </location>
</feature>
<accession>A0A9N9WJG7</accession>
<proteinExistence type="predicted"/>
<evidence type="ECO:0000256" key="2">
    <source>
        <dbReference type="SAM" id="MobiDB-lite"/>
    </source>
</evidence>
<feature type="compositionally biased region" description="Basic and acidic residues" evidence="2">
    <location>
        <begin position="489"/>
        <end position="502"/>
    </location>
</feature>
<feature type="coiled-coil region" evidence="1">
    <location>
        <begin position="342"/>
        <end position="393"/>
    </location>
</feature>
<organism evidence="3 4">
    <name type="scientific">Diatraea saccharalis</name>
    <name type="common">sugarcane borer</name>
    <dbReference type="NCBI Taxonomy" id="40085"/>
    <lineage>
        <taxon>Eukaryota</taxon>
        <taxon>Metazoa</taxon>
        <taxon>Ecdysozoa</taxon>
        <taxon>Arthropoda</taxon>
        <taxon>Hexapoda</taxon>
        <taxon>Insecta</taxon>
        <taxon>Pterygota</taxon>
        <taxon>Neoptera</taxon>
        <taxon>Endopterygota</taxon>
        <taxon>Lepidoptera</taxon>
        <taxon>Glossata</taxon>
        <taxon>Ditrysia</taxon>
        <taxon>Pyraloidea</taxon>
        <taxon>Crambidae</taxon>
        <taxon>Crambinae</taxon>
        <taxon>Diatraea</taxon>
    </lineage>
</organism>
<evidence type="ECO:0000313" key="4">
    <source>
        <dbReference type="Proteomes" id="UP001153714"/>
    </source>
</evidence>
<gene>
    <name evidence="3" type="ORF">DIATSA_LOCUS12479</name>
</gene>
<feature type="coiled-coil region" evidence="1">
    <location>
        <begin position="11"/>
        <end position="70"/>
    </location>
</feature>
<reference evidence="3" key="2">
    <citation type="submission" date="2022-10" db="EMBL/GenBank/DDBJ databases">
        <authorList>
            <consortium name="ENA_rothamsted_submissions"/>
            <consortium name="culmorum"/>
            <person name="King R."/>
        </authorList>
    </citation>
    <scope>NUCLEOTIDE SEQUENCE</scope>
</reference>
<dbReference type="AlphaFoldDB" id="A0A9N9WJG7"/>
<feature type="coiled-coil region" evidence="1">
    <location>
        <begin position="420"/>
        <end position="469"/>
    </location>
</feature>
<dbReference type="EMBL" id="OU893338">
    <property type="protein sequence ID" value="CAG9795181.1"/>
    <property type="molecule type" value="Genomic_DNA"/>
</dbReference>
<keyword evidence="1" id="KW-0175">Coiled coil</keyword>
<keyword evidence="4" id="KW-1185">Reference proteome</keyword>
<feature type="coiled-coil region" evidence="1">
    <location>
        <begin position="519"/>
        <end position="546"/>
    </location>
</feature>
<sequence>MTYQCELDRWKDLAIERLAKMEQLSSQLEERHCHEVESYKAENQHWMSQLNETQREHLELRSRISEQKTMYMKQLADKDAIIEQLRSSVHNLKTQIISMQTMISVNDPSFDLSAIVEVDETSDGLSQPGSERLEIKFDSSIDIHEIQDDLVRMPTTSTSIWQEPVIERLRREKQLASKQNAVLRRQIKALAARERRARLDAQNLKNQVFRISTSGGRVATAETAALQSKIASLQAQLLSARRDTQSSIALWDKWKRAQQSSERWQARYEDKCQEIKKMQASLNLAKSTVLRLEREKRVLLTKLTEIKQERHLTIEKQDIETLEKSSRLTDTERSTSPPPVSARALLDRVQAQQRRIAALEVAEKGNETLVSEYERALAEITSLKGQVLKLESTLLESQIKSPLKITQETQPELEYWKSYCEMLKEENVQLNIRINALEVAPTTANQHRINDLEQTVLTLRGLVAKLQAEQKSSAIQRRSDSRPGSGKSVTDKSRNKQLDTHPIEVANLKRSIQDKDLLLERSKEMLKIAAEREDELLRENAFLRRRVEELTNPKTGFLSA</sequence>
<evidence type="ECO:0000256" key="1">
    <source>
        <dbReference type="SAM" id="Coils"/>
    </source>
</evidence>
<protein>
    <submittedName>
        <fullName evidence="3">Uncharacterized protein</fullName>
    </submittedName>
</protein>
<dbReference type="OrthoDB" id="6351660at2759"/>
<reference evidence="3" key="1">
    <citation type="submission" date="2021-12" db="EMBL/GenBank/DDBJ databases">
        <authorList>
            <person name="King R."/>
        </authorList>
    </citation>
    <scope>NUCLEOTIDE SEQUENCE</scope>
</reference>
<name>A0A9N9WJG7_9NEOP</name>